<evidence type="ECO:0000313" key="8">
    <source>
        <dbReference type="Proteomes" id="UP000835052"/>
    </source>
</evidence>
<keyword evidence="1 3" id="KW-0479">Metal-binding</keyword>
<keyword evidence="4" id="KW-0175">Coiled coil</keyword>
<dbReference type="SUPFAM" id="SSF57850">
    <property type="entry name" value="RING/U-box"/>
    <property type="match status" value="1"/>
</dbReference>
<feature type="region of interest" description="Disordered" evidence="5">
    <location>
        <begin position="984"/>
        <end position="1007"/>
    </location>
</feature>
<keyword evidence="1 3" id="KW-0863">Zinc-finger</keyword>
<evidence type="ECO:0000256" key="4">
    <source>
        <dbReference type="SAM" id="Coils"/>
    </source>
</evidence>
<proteinExistence type="predicted"/>
<evidence type="ECO:0000256" key="2">
    <source>
        <dbReference type="ARBA" id="ARBA00022833"/>
    </source>
</evidence>
<sequence length="1446" mass="165527">MKTYLWPPAEIRFVDNINVEWTEHDVASVMFSIMKLLDIEWQPPCNQLLERHIDDKSALNLFNHLGKNISVFCTWLNFNDIKYMALQMNTDKWSFITTSWQEIKRHQPEGCPHTWNALFENCTPILMTRKGQFLKYSKLREKVYGTVDKVDMTFKELLAKYRRPEISIEIYKKVCEWSDLKIHTMEKKYFFVEKKQFCDVLGDGVADMPDDYAKNLAEFLLNHGDKYLPLSFAGNMLFYVNNEIGRSADFDFYLKECETRESLVEKIEKSRRYCIKKPLITKLLDDFEYCRPYKYVLPRIRCDDFEDRIAEYIGGESNCLCDDKLCGCSCDEEETKKKKKKGGKKKGKKGNVYKDKLQAPIINGPSVNTQPENRGSDQLGLMKPGKPSQPTKLRKEQEEKEIIVKEEPILTKKCSLCFVVDRLDVGFEQVCCHASPPCILVVHKKCMMKAMADQGHLKKRDYKEANCPTDGCGAPLDNFFDLHSDGTEGKPLFCNLTFAKEKEARAAEAEKKRLESLAKKKPKIKKVQVHNPRENSSVSTVEVLDESLRIEEKEPAKEAPIVPPTPIKIAPENVITNPDEEGITTVRLERKVDVAVAKYDAGKNRKKFKGKRERNHEEADPELSQLLNFSTGRRERVESVSSEIFVSLMDSTPNQTTTSGNEYDLEREAIMMMDDAREEIGAVQDQQLIEMFNDENLADSLAQQLSFDEYPKMRNNGIFDGEVDKLCEIKESVDQLAEKLEPFLEEVALNSSDGIRPLEEFFEVASYFVNDLWESYADIIDMVAEGKTNKILVLTDPSDISTSSSESIESQQASVRVGVQTEESFPSDRLPIENAGFTNAHSLKNAVIANLEREQKLLEELHEKKVNEMEKQIEDLNADISKRDIEIQRLAEVCSQRKDELIKEKALMKIKEESDSEREKSLNGLIRERDSTIAQMTEKEGHLRKLAINYSDRFKKLEESTAAKDSEMETLKKRCEELEEQLNKQSRELEEKAVEVKKPAESSKDDGLRRAEEIAKIADSSLTSIFAILPMFTSANKMQEVGVKLESVLNELLQIGELAKETLCPSDVEPVEVKPKEEEWILKQPRKRNPSVSVVVEEELPKVEKAEEIPEAPVAVESNPVEEPKLSAKVSPRFKLFEASQNALNIASDAIRKLDVIIEKLESHNGSTMKDVRTRLQTFRKYIIIFGNVADDNIRAYAENRKMQPLAMFPKMGCADMTLVEFFFKHSYQNGQQMVEVAHMANLDSLERPLPNSTPPTSYIPVEDPQINQNLLSRAKITAAVASKSVQNLDLILAKLAPWNGKEIDEVKKRLERMKEEIFVVVNTAKENESLIGQGNQNLKPIPKFPTMSLFDMALIEYYIQGPKESHKESAGWKFSESRKPTEANNIGEECAICYEVLNTEDRLFQCDHCTKYTHHECLVDWFKTCQSCIYCRGHLKDPDEFPDLS</sequence>
<feature type="coiled-coil region" evidence="4">
    <location>
        <begin position="844"/>
        <end position="886"/>
    </location>
</feature>
<comment type="caution">
    <text evidence="7">The sequence shown here is derived from an EMBL/GenBank/DDBJ whole genome shotgun (WGS) entry which is preliminary data.</text>
</comment>
<evidence type="ECO:0000313" key="7">
    <source>
        <dbReference type="EMBL" id="CAD6197952.1"/>
    </source>
</evidence>
<evidence type="ECO:0000259" key="6">
    <source>
        <dbReference type="PROSITE" id="PS50089"/>
    </source>
</evidence>
<accession>A0A8S1HXV1</accession>
<dbReference type="InterPro" id="IPR001841">
    <property type="entry name" value="Znf_RING"/>
</dbReference>
<feature type="domain" description="RING-type" evidence="6">
    <location>
        <begin position="1391"/>
        <end position="1433"/>
    </location>
</feature>
<dbReference type="EMBL" id="CAJGYM010000110">
    <property type="protein sequence ID" value="CAD6197952.1"/>
    <property type="molecule type" value="Genomic_DNA"/>
</dbReference>
<keyword evidence="2" id="KW-0862">Zinc</keyword>
<protein>
    <recommendedName>
        <fullName evidence="6">RING-type domain-containing protein</fullName>
    </recommendedName>
</protein>
<evidence type="ECO:0000256" key="5">
    <source>
        <dbReference type="SAM" id="MobiDB-lite"/>
    </source>
</evidence>
<dbReference type="InterPro" id="IPR013083">
    <property type="entry name" value="Znf_RING/FYVE/PHD"/>
</dbReference>
<evidence type="ECO:0000256" key="1">
    <source>
        <dbReference type="ARBA" id="ARBA00022771"/>
    </source>
</evidence>
<dbReference type="Proteomes" id="UP000835052">
    <property type="component" value="Unassembled WGS sequence"/>
</dbReference>
<gene>
    <name evidence="7" type="ORF">CAUJ_LOCUS13859</name>
</gene>
<dbReference type="GO" id="GO:0008270">
    <property type="term" value="F:zinc ion binding"/>
    <property type="evidence" value="ECO:0007669"/>
    <property type="project" value="UniProtKB-KW"/>
</dbReference>
<name>A0A8S1HXV1_9PELO</name>
<reference evidence="7" key="1">
    <citation type="submission" date="2020-10" db="EMBL/GenBank/DDBJ databases">
        <authorList>
            <person name="Kikuchi T."/>
        </authorList>
    </citation>
    <scope>NUCLEOTIDE SEQUENCE</scope>
    <source>
        <strain evidence="7">NKZ352</strain>
    </source>
</reference>
<keyword evidence="8" id="KW-1185">Reference proteome</keyword>
<dbReference type="PROSITE" id="PS50089">
    <property type="entry name" value="ZF_RING_2"/>
    <property type="match status" value="1"/>
</dbReference>
<dbReference type="Gene3D" id="3.30.40.10">
    <property type="entry name" value="Zinc/RING finger domain, C3HC4 (zinc finger)"/>
    <property type="match status" value="1"/>
</dbReference>
<dbReference type="OrthoDB" id="8062037at2759"/>
<feature type="region of interest" description="Disordered" evidence="5">
    <location>
        <begin position="362"/>
        <end position="397"/>
    </location>
</feature>
<evidence type="ECO:0000256" key="3">
    <source>
        <dbReference type="PROSITE-ProRule" id="PRU00175"/>
    </source>
</evidence>
<organism evidence="7 8">
    <name type="scientific">Caenorhabditis auriculariae</name>
    <dbReference type="NCBI Taxonomy" id="2777116"/>
    <lineage>
        <taxon>Eukaryota</taxon>
        <taxon>Metazoa</taxon>
        <taxon>Ecdysozoa</taxon>
        <taxon>Nematoda</taxon>
        <taxon>Chromadorea</taxon>
        <taxon>Rhabditida</taxon>
        <taxon>Rhabditina</taxon>
        <taxon>Rhabditomorpha</taxon>
        <taxon>Rhabditoidea</taxon>
        <taxon>Rhabditidae</taxon>
        <taxon>Peloderinae</taxon>
        <taxon>Caenorhabditis</taxon>
    </lineage>
</organism>